<feature type="transmembrane region" description="Helical" evidence="11">
    <location>
        <begin position="239"/>
        <end position="261"/>
    </location>
</feature>
<dbReference type="GO" id="GO:0006817">
    <property type="term" value="P:phosphate ion transport"/>
    <property type="evidence" value="ECO:0007669"/>
    <property type="project" value="UniProtKB-KW"/>
</dbReference>
<dbReference type="GO" id="GO:0015293">
    <property type="term" value="F:symporter activity"/>
    <property type="evidence" value="ECO:0007669"/>
    <property type="project" value="UniProtKB-KW"/>
</dbReference>
<evidence type="ECO:0000256" key="4">
    <source>
        <dbReference type="ARBA" id="ARBA00022692"/>
    </source>
</evidence>
<feature type="transmembrane region" description="Helical" evidence="11">
    <location>
        <begin position="281"/>
        <end position="300"/>
    </location>
</feature>
<feature type="transmembrane region" description="Helical" evidence="11">
    <location>
        <begin position="100"/>
        <end position="124"/>
    </location>
</feature>
<evidence type="ECO:0000256" key="7">
    <source>
        <dbReference type="ARBA" id="ARBA00023136"/>
    </source>
</evidence>
<sequence length="597" mass="65240">MGLCSAVLGQKSQPVGRHGPARLTDQAQSGRARSGRAQTGSGRAGPGRPFGHLYHRLTGLGSAMFYRMLGVVTMATGGETRRARKQITVLQALDVARTQVYHFTTIVIAGMGFFTDAYDLFSISLITDLLGRIYYADGKLPEDAAVAVCSIALVGTVLGQVFFGWLGDRMGRKRIYGITLKLMVLCSLASGLSFSRKPKDAIATLCFFRFWLGVGIGGDYPLSATIMSEYANKRTRGAFIAAVFAMQGLGNLAAGTVVLATCARFKGTRAYETDPFGQADYVWRVVLMLGAVPALLTYYWRMRMPETARYTALVAKNLKQAASDMTSVLEVEIPSEGEEVEALAIQDEFGLFSTGFVRRYGRELLSTTVCWLVLDVVFYSLNLFMKDIFSDIGWFEDASSKGPIEQTYDIARTQVIIVLAGTLPGYLFTVVFVDKLGRIRIQIVGFTLMTILMLGLAGPYKFWCSSKSTRIGFAFMYALIFFFANFGPNSTTFILPAEIFPTRLRSTCHGISGAGGKIGAIVGVLWFLRCRTSIQNSLLMLAGCNLVGVIFTLALPESKGMSLEDVTGEIGQRNEELPLESPQMVDGADFIHSVDFL</sequence>
<feature type="transmembrane region" description="Helical" evidence="11">
    <location>
        <begin position="410"/>
        <end position="431"/>
    </location>
</feature>
<protein>
    <recommendedName>
        <fullName evidence="8">H(+)/Pi cotransporter</fullName>
    </recommendedName>
</protein>
<dbReference type="GO" id="GO:0016020">
    <property type="term" value="C:membrane"/>
    <property type="evidence" value="ECO:0007669"/>
    <property type="project" value="UniProtKB-SubCell"/>
</dbReference>
<reference evidence="13" key="1">
    <citation type="submission" date="2018-01" db="EMBL/GenBank/DDBJ databases">
        <authorList>
            <person name="Cui P."/>
            <person name="Chen Y."/>
        </authorList>
    </citation>
    <scope>NUCLEOTIDE SEQUENCE</scope>
</reference>
<dbReference type="AlphaFoldDB" id="A0A3G2SGQ5"/>
<name>A0A3G2SGQ5_MAIZE</name>
<dbReference type="PROSITE" id="PS50850">
    <property type="entry name" value="MFS"/>
    <property type="match status" value="1"/>
</dbReference>
<evidence type="ECO:0000256" key="5">
    <source>
        <dbReference type="ARBA" id="ARBA00022847"/>
    </source>
</evidence>
<keyword evidence="5" id="KW-0769">Symport</keyword>
<keyword evidence="4 11" id="KW-0812">Transmembrane</keyword>
<comment type="similarity">
    <text evidence="9">Belongs to the major facilitator superfamily. Phosphate:H(+) symporter (TC 2.A.1.9) family.</text>
</comment>
<keyword evidence="6 11" id="KW-1133">Transmembrane helix</keyword>
<keyword evidence="2" id="KW-0813">Transport</keyword>
<dbReference type="SMR" id="A0A3G2SGQ5"/>
<evidence type="ECO:0000256" key="9">
    <source>
        <dbReference type="ARBA" id="ARBA00044504"/>
    </source>
</evidence>
<feature type="compositionally biased region" description="Polar residues" evidence="10">
    <location>
        <begin position="25"/>
        <end position="41"/>
    </location>
</feature>
<comment type="subcellular location">
    <subcellularLocation>
        <location evidence="1">Membrane</location>
        <topology evidence="1">Multi-pass membrane protein</topology>
    </subcellularLocation>
</comment>
<organism evidence="13">
    <name type="scientific">Zea mays</name>
    <name type="common">Maize</name>
    <dbReference type="NCBI Taxonomy" id="4577"/>
    <lineage>
        <taxon>Eukaryota</taxon>
        <taxon>Viridiplantae</taxon>
        <taxon>Streptophyta</taxon>
        <taxon>Embryophyta</taxon>
        <taxon>Tracheophyta</taxon>
        <taxon>Spermatophyta</taxon>
        <taxon>Magnoliopsida</taxon>
        <taxon>Liliopsida</taxon>
        <taxon>Poales</taxon>
        <taxon>Poaceae</taxon>
        <taxon>PACMAD clade</taxon>
        <taxon>Panicoideae</taxon>
        <taxon>Andropogonodae</taxon>
        <taxon>Andropogoneae</taxon>
        <taxon>Tripsacinae</taxon>
        <taxon>Zea</taxon>
    </lineage>
</organism>
<dbReference type="InterPro" id="IPR005828">
    <property type="entry name" value="MFS_sugar_transport-like"/>
</dbReference>
<evidence type="ECO:0000313" key="13">
    <source>
        <dbReference type="EMBL" id="AYO46923.1"/>
    </source>
</evidence>
<evidence type="ECO:0000256" key="1">
    <source>
        <dbReference type="ARBA" id="ARBA00004141"/>
    </source>
</evidence>
<evidence type="ECO:0000256" key="3">
    <source>
        <dbReference type="ARBA" id="ARBA00022592"/>
    </source>
</evidence>
<dbReference type="OrthoDB" id="433512at2759"/>
<feature type="transmembrane region" description="Helical" evidence="11">
    <location>
        <begin position="507"/>
        <end position="528"/>
    </location>
</feature>
<evidence type="ECO:0000256" key="10">
    <source>
        <dbReference type="SAM" id="MobiDB-lite"/>
    </source>
</evidence>
<evidence type="ECO:0000259" key="12">
    <source>
        <dbReference type="PROSITE" id="PS50850"/>
    </source>
</evidence>
<feature type="transmembrane region" description="Helical" evidence="11">
    <location>
        <begin position="201"/>
        <end position="218"/>
    </location>
</feature>
<evidence type="ECO:0000256" key="6">
    <source>
        <dbReference type="ARBA" id="ARBA00022989"/>
    </source>
</evidence>
<feature type="transmembrane region" description="Helical" evidence="11">
    <location>
        <begin position="144"/>
        <end position="166"/>
    </location>
</feature>
<dbReference type="ExpressionAtlas" id="A0A3G2SGQ5">
    <property type="expression patterns" value="baseline and differential"/>
</dbReference>
<feature type="domain" description="Major facilitator superfamily (MFS) profile" evidence="12">
    <location>
        <begin position="105"/>
        <end position="560"/>
    </location>
</feature>
<dbReference type="Pfam" id="PF00083">
    <property type="entry name" value="Sugar_tr"/>
    <property type="match status" value="1"/>
</dbReference>
<evidence type="ECO:0000256" key="11">
    <source>
        <dbReference type="SAM" id="Phobius"/>
    </source>
</evidence>
<feature type="transmembrane region" description="Helical" evidence="11">
    <location>
        <begin position="534"/>
        <end position="555"/>
    </location>
</feature>
<keyword evidence="3" id="KW-0592">Phosphate transport</keyword>
<dbReference type="EMBL" id="MG787471">
    <property type="protein sequence ID" value="AYO46923.1"/>
    <property type="molecule type" value="mRNA"/>
</dbReference>
<feature type="region of interest" description="Disordered" evidence="10">
    <location>
        <begin position="1"/>
        <end position="48"/>
    </location>
</feature>
<dbReference type="SUPFAM" id="SSF103473">
    <property type="entry name" value="MFS general substrate transporter"/>
    <property type="match status" value="1"/>
</dbReference>
<feature type="transmembrane region" description="Helical" evidence="11">
    <location>
        <begin position="474"/>
        <end position="495"/>
    </location>
</feature>
<feature type="transmembrane region" description="Helical" evidence="11">
    <location>
        <begin position="443"/>
        <end position="462"/>
    </location>
</feature>
<proteinExistence type="evidence at transcript level"/>
<dbReference type="InterPro" id="IPR020846">
    <property type="entry name" value="MFS_dom"/>
</dbReference>
<dbReference type="Gene3D" id="1.20.1250.20">
    <property type="entry name" value="MFS general substrate transporter like domains"/>
    <property type="match status" value="1"/>
</dbReference>
<dbReference type="InterPro" id="IPR036259">
    <property type="entry name" value="MFS_trans_sf"/>
</dbReference>
<evidence type="ECO:0000256" key="8">
    <source>
        <dbReference type="ARBA" id="ARBA00032043"/>
    </source>
</evidence>
<dbReference type="FunFam" id="1.20.1250.20:FF:000175">
    <property type="entry name" value="Inorganic phosphate transporter 1-6"/>
    <property type="match status" value="1"/>
</dbReference>
<evidence type="ECO:0000256" key="2">
    <source>
        <dbReference type="ARBA" id="ARBA00022448"/>
    </source>
</evidence>
<gene>
    <name evidence="13" type="primary">PHT1-5</name>
</gene>
<accession>A0A3G2SGQ5</accession>
<keyword evidence="7 11" id="KW-0472">Membrane</keyword>
<dbReference type="CDD" id="cd17364">
    <property type="entry name" value="MFS_PhT"/>
    <property type="match status" value="1"/>
</dbReference>
<dbReference type="PANTHER" id="PTHR24064">
    <property type="entry name" value="SOLUTE CARRIER FAMILY 22 MEMBER"/>
    <property type="match status" value="1"/>
</dbReference>
<feature type="transmembrane region" description="Helical" evidence="11">
    <location>
        <begin position="178"/>
        <end position="195"/>
    </location>
</feature>